<dbReference type="EMBL" id="CAJNOH010000064">
    <property type="protein sequence ID" value="CAF0829348.1"/>
    <property type="molecule type" value="Genomic_DNA"/>
</dbReference>
<keyword evidence="15 17" id="KW-0407">Ion channel</keyword>
<evidence type="ECO:0000256" key="14">
    <source>
        <dbReference type="ARBA" id="ARBA00023286"/>
    </source>
</evidence>
<dbReference type="SUPFAM" id="SSF63712">
    <property type="entry name" value="Nicotinic receptor ligand binding domain-like"/>
    <property type="match status" value="2"/>
</dbReference>
<dbReference type="NCBIfam" id="TIGR00860">
    <property type="entry name" value="LIC"/>
    <property type="match status" value="1"/>
</dbReference>
<dbReference type="SUPFAM" id="SSF90112">
    <property type="entry name" value="Neurotransmitter-gated ion-channel transmembrane pore"/>
    <property type="match status" value="1"/>
</dbReference>
<evidence type="ECO:0000256" key="5">
    <source>
        <dbReference type="ARBA" id="ARBA00022729"/>
    </source>
</evidence>
<evidence type="ECO:0000256" key="3">
    <source>
        <dbReference type="ARBA" id="ARBA00022475"/>
    </source>
</evidence>
<feature type="domain" description="Neurotransmitter-gated ion-channel ligand-binding" evidence="18">
    <location>
        <begin position="28"/>
        <end position="99"/>
    </location>
</feature>
<evidence type="ECO:0000256" key="9">
    <source>
        <dbReference type="ARBA" id="ARBA00023136"/>
    </source>
</evidence>
<keyword evidence="23" id="KW-1185">Reference proteome</keyword>
<keyword evidence="6 17" id="KW-1133">Transmembrane helix</keyword>
<feature type="transmembrane region" description="Helical" evidence="17">
    <location>
        <begin position="521"/>
        <end position="541"/>
    </location>
</feature>
<organism evidence="21 23">
    <name type="scientific">Rotaria sordida</name>
    <dbReference type="NCBI Taxonomy" id="392033"/>
    <lineage>
        <taxon>Eukaryota</taxon>
        <taxon>Metazoa</taxon>
        <taxon>Spiralia</taxon>
        <taxon>Gnathifera</taxon>
        <taxon>Rotifera</taxon>
        <taxon>Eurotatoria</taxon>
        <taxon>Bdelloidea</taxon>
        <taxon>Philodinida</taxon>
        <taxon>Philodinidae</taxon>
        <taxon>Rotaria</taxon>
    </lineage>
</organism>
<keyword evidence="13" id="KW-0628">Postsynaptic cell membrane</keyword>
<evidence type="ECO:0000256" key="12">
    <source>
        <dbReference type="ARBA" id="ARBA00023180"/>
    </source>
</evidence>
<evidence type="ECO:0000256" key="17">
    <source>
        <dbReference type="RuleBase" id="RU000687"/>
    </source>
</evidence>
<dbReference type="AlphaFoldDB" id="A0A813R6X9"/>
<protein>
    <submittedName>
        <fullName evidence="21">Uncharacterized protein</fullName>
    </submittedName>
</protein>
<accession>A0A813R6X9</accession>
<evidence type="ECO:0000313" key="21">
    <source>
        <dbReference type="EMBL" id="CAF0777923.1"/>
    </source>
</evidence>
<evidence type="ECO:0000256" key="10">
    <source>
        <dbReference type="ARBA" id="ARBA00023157"/>
    </source>
</evidence>
<evidence type="ECO:0000256" key="13">
    <source>
        <dbReference type="ARBA" id="ARBA00023257"/>
    </source>
</evidence>
<name>A0A813R6X9_9BILA</name>
<keyword evidence="12" id="KW-0325">Glycoprotein</keyword>
<evidence type="ECO:0000256" key="4">
    <source>
        <dbReference type="ARBA" id="ARBA00022692"/>
    </source>
</evidence>
<feature type="domain" description="Neurotransmitter-gated ion-channel transmembrane" evidence="19">
    <location>
        <begin position="273"/>
        <end position="537"/>
    </location>
</feature>
<dbReference type="Gene3D" id="2.70.170.10">
    <property type="entry name" value="Neurotransmitter-gated ion-channel ligand-binding domain"/>
    <property type="match status" value="2"/>
</dbReference>
<evidence type="ECO:0000259" key="19">
    <source>
        <dbReference type="Pfam" id="PF02932"/>
    </source>
</evidence>
<keyword evidence="4 17" id="KW-0812">Transmembrane</keyword>
<keyword evidence="8 17" id="KW-0406">Ion transport</keyword>
<dbReference type="PRINTS" id="PR00254">
    <property type="entry name" value="NICOTINICR"/>
</dbReference>
<feature type="transmembrane region" description="Helical" evidence="17">
    <location>
        <begin position="297"/>
        <end position="320"/>
    </location>
</feature>
<comment type="similarity">
    <text evidence="1">Belongs to the ligand-gated ion channel (TC 1.A.9) family. Acetylcholine receptor (TC 1.A.9.1) subfamily.</text>
</comment>
<feature type="transmembrane region" description="Helical" evidence="17">
    <location>
        <begin position="267"/>
        <end position="291"/>
    </location>
</feature>
<dbReference type="InterPro" id="IPR006202">
    <property type="entry name" value="Neur_chan_lig-bd"/>
</dbReference>
<keyword evidence="2 17" id="KW-0813">Transport</keyword>
<keyword evidence="5" id="KW-0732">Signal</keyword>
<comment type="subcellular location">
    <subcellularLocation>
        <location evidence="16">Postsynaptic cell membrane</location>
        <topology evidence="16">Multi-pass membrane protein</topology>
    </subcellularLocation>
</comment>
<keyword evidence="7" id="KW-0770">Synapse</keyword>
<dbReference type="CDD" id="cd19031">
    <property type="entry name" value="LGIC_ECD_nAChR_proto_alpha-like"/>
    <property type="match status" value="1"/>
</dbReference>
<dbReference type="EMBL" id="CAJNOL010000038">
    <property type="protein sequence ID" value="CAF0775605.1"/>
    <property type="molecule type" value="Genomic_DNA"/>
</dbReference>
<evidence type="ECO:0000313" key="23">
    <source>
        <dbReference type="Proteomes" id="UP000663870"/>
    </source>
</evidence>
<feature type="domain" description="Neurotransmitter-gated ion-channel ligand-binding" evidence="18">
    <location>
        <begin position="101"/>
        <end position="266"/>
    </location>
</feature>
<dbReference type="FunFam" id="2.70.170.10:FF:000013">
    <property type="entry name" value="Acetylcholine receptor subunit alpha"/>
    <property type="match status" value="1"/>
</dbReference>
<dbReference type="GO" id="GO:0004888">
    <property type="term" value="F:transmembrane signaling receptor activity"/>
    <property type="evidence" value="ECO:0007669"/>
    <property type="project" value="InterPro"/>
</dbReference>
<dbReference type="GO" id="GO:0007271">
    <property type="term" value="P:synaptic transmission, cholinergic"/>
    <property type="evidence" value="ECO:0007669"/>
    <property type="project" value="UniProtKB-ARBA"/>
</dbReference>
<dbReference type="PRINTS" id="PR00252">
    <property type="entry name" value="NRIONCHANNEL"/>
</dbReference>
<comment type="caution">
    <text evidence="21">The sequence shown here is derived from an EMBL/GenBank/DDBJ whole genome shotgun (WGS) entry which is preliminary data.</text>
</comment>
<gene>
    <name evidence="20" type="ORF">JXQ802_LOCUS2948</name>
    <name evidence="21" type="ORF">JXQ802_LOCUS3065</name>
    <name evidence="22" type="ORF">PYM288_LOCUS6000</name>
</gene>
<dbReference type="Pfam" id="PF02932">
    <property type="entry name" value="Neur_chan_memb"/>
    <property type="match status" value="1"/>
</dbReference>
<dbReference type="GO" id="GO:0045211">
    <property type="term" value="C:postsynaptic membrane"/>
    <property type="evidence" value="ECO:0007669"/>
    <property type="project" value="UniProtKB-SubCell"/>
</dbReference>
<dbReference type="InterPro" id="IPR036719">
    <property type="entry name" value="Neuro-gated_channel_TM_sf"/>
</dbReference>
<feature type="transmembrane region" description="Helical" evidence="17">
    <location>
        <begin position="332"/>
        <end position="353"/>
    </location>
</feature>
<proteinExistence type="inferred from homology"/>
<evidence type="ECO:0000256" key="8">
    <source>
        <dbReference type="ARBA" id="ARBA00023065"/>
    </source>
</evidence>
<evidence type="ECO:0000256" key="11">
    <source>
        <dbReference type="ARBA" id="ARBA00023170"/>
    </source>
</evidence>
<evidence type="ECO:0000256" key="6">
    <source>
        <dbReference type="ARBA" id="ARBA00022989"/>
    </source>
</evidence>
<evidence type="ECO:0000259" key="18">
    <source>
        <dbReference type="Pfam" id="PF02931"/>
    </source>
</evidence>
<dbReference type="FunFam" id="1.20.58.390:FF:000022">
    <property type="entry name" value="Nicotinic acetylcholine receptor subunit alpha4"/>
    <property type="match status" value="1"/>
</dbReference>
<evidence type="ECO:0000256" key="2">
    <source>
        <dbReference type="ARBA" id="ARBA00022448"/>
    </source>
</evidence>
<evidence type="ECO:0000313" key="20">
    <source>
        <dbReference type="EMBL" id="CAF0775605.1"/>
    </source>
</evidence>
<keyword evidence="10" id="KW-1015">Disulfide bond</keyword>
<dbReference type="Gene3D" id="1.20.58.390">
    <property type="entry name" value="Neurotransmitter-gated ion-channel transmembrane domain"/>
    <property type="match status" value="2"/>
</dbReference>
<dbReference type="Pfam" id="PF02931">
    <property type="entry name" value="Neur_chan_LBD"/>
    <property type="match status" value="2"/>
</dbReference>
<dbReference type="PROSITE" id="PS00236">
    <property type="entry name" value="NEUROTR_ION_CHANNEL"/>
    <property type="match status" value="1"/>
</dbReference>
<dbReference type="PANTHER" id="PTHR18945">
    <property type="entry name" value="NEUROTRANSMITTER GATED ION CHANNEL"/>
    <property type="match status" value="1"/>
</dbReference>
<dbReference type="InterPro" id="IPR006201">
    <property type="entry name" value="Neur_channel"/>
</dbReference>
<evidence type="ECO:0000256" key="15">
    <source>
        <dbReference type="ARBA" id="ARBA00023303"/>
    </source>
</evidence>
<dbReference type="GO" id="GO:0022848">
    <property type="term" value="F:acetylcholine-gated monoatomic cation-selective channel activity"/>
    <property type="evidence" value="ECO:0007669"/>
    <property type="project" value="InterPro"/>
</dbReference>
<dbReference type="InterPro" id="IPR006029">
    <property type="entry name" value="Neurotrans-gated_channel_TM"/>
</dbReference>
<reference evidence="21" key="1">
    <citation type="submission" date="2021-02" db="EMBL/GenBank/DDBJ databases">
        <authorList>
            <person name="Nowell W R."/>
        </authorList>
    </citation>
    <scope>NUCLEOTIDE SEQUENCE</scope>
</reference>
<evidence type="ECO:0000313" key="22">
    <source>
        <dbReference type="EMBL" id="CAF0829348.1"/>
    </source>
</evidence>
<dbReference type="CDD" id="cd19064">
    <property type="entry name" value="LGIC_TM_nAChR"/>
    <property type="match status" value="1"/>
</dbReference>
<dbReference type="Proteomes" id="UP000663870">
    <property type="component" value="Unassembled WGS sequence"/>
</dbReference>
<feature type="transmembrane region" description="Helical" evidence="17">
    <location>
        <begin position="6"/>
        <end position="23"/>
    </location>
</feature>
<evidence type="ECO:0000256" key="7">
    <source>
        <dbReference type="ARBA" id="ARBA00023018"/>
    </source>
</evidence>
<dbReference type="InterPro" id="IPR036734">
    <property type="entry name" value="Neur_chan_lig-bd_sf"/>
</dbReference>
<keyword evidence="9 17" id="KW-0472">Membrane</keyword>
<keyword evidence="3" id="KW-1003">Cell membrane</keyword>
<dbReference type="Proteomes" id="UP000663854">
    <property type="component" value="Unassembled WGS sequence"/>
</dbReference>
<dbReference type="FunFam" id="1.20.58.390:FF:000012">
    <property type="entry name" value="Acetylcholine receptor subunit alpha-like"/>
    <property type="match status" value="1"/>
</dbReference>
<keyword evidence="11" id="KW-0675">Receptor</keyword>
<evidence type="ECO:0000256" key="1">
    <source>
        <dbReference type="ARBA" id="ARBA00009237"/>
    </source>
</evidence>
<dbReference type="InterPro" id="IPR018000">
    <property type="entry name" value="Neurotransmitter_ion_chnl_CS"/>
</dbReference>
<keyword evidence="14" id="KW-1071">Ligand-gated ion channel</keyword>
<dbReference type="InterPro" id="IPR002394">
    <property type="entry name" value="Nicotinic_acetylcholine_rcpt"/>
</dbReference>
<evidence type="ECO:0000256" key="16">
    <source>
        <dbReference type="ARBA" id="ARBA00034104"/>
    </source>
</evidence>
<dbReference type="InterPro" id="IPR038050">
    <property type="entry name" value="Neuro_actylchol_rec"/>
</dbReference>
<sequence length="559" mass="64948">METSIIISLIFHIYWCFIGVTIANPDAKRLYEELIQVRAYNKLIRPVKHNSEKLTVYLGLRLTQLLDVDEKNQIMTTNVWLKQEWYDDKLRWDPAKYGGLWMDEHLKWDPMDFNNITNISIPASDLWLPDLVLFNNADGNYEVTLMTKATVYYDGRVIWEPPAIYKSSCTINVEFFPFDIQQCQMKFGSWTYSGEQVDLVHINQTNGSIPVYGDNSVPYAIDLTDFYRSVEWDIMEVPAKRHVQKYTCCPQTYPDITFLIILRRKTLFYTVNLIIPCVGISFLTVLTFYLPSDSGEKVALCISILLSLTVFFLLLAELIPPTSLVVPLIGKYLLFTMILVTLSIVVTVVVLNIHFRSPSTHQMPAWVRRVFLHVLPKLLWMRRPKQINPLSYRLSTKNRNRIKQSNHTTTTSTRNFILPSCNTSPYHIRKKKIGLLDDYDTDQDGIEIINDDDDDDDNDNNDNNINEIKQTEYSNEPSLYPHEIKKAFDGLKCIATHMKMEDDEKKIKEEWKYVALVIDRLFLYIFTTACVAGTCGIILQAPSIYDYRKPIDVIKSNRF</sequence>
<dbReference type="EMBL" id="CAJNOL010000040">
    <property type="protein sequence ID" value="CAF0777923.1"/>
    <property type="molecule type" value="Genomic_DNA"/>
</dbReference>